<dbReference type="AlphaFoldDB" id="A0A4U5V4T0"/>
<dbReference type="Proteomes" id="UP000298787">
    <property type="component" value="Chromosome 14"/>
</dbReference>
<evidence type="ECO:0000313" key="2">
    <source>
        <dbReference type="EMBL" id="TKS82528.1"/>
    </source>
</evidence>
<feature type="compositionally biased region" description="Basic and acidic residues" evidence="1">
    <location>
        <begin position="64"/>
        <end position="80"/>
    </location>
</feature>
<keyword evidence="3" id="KW-1185">Reference proteome</keyword>
<name>A0A4U5V4T0_COLLU</name>
<protein>
    <submittedName>
        <fullName evidence="2">Ras/Rap GTPase-activating protein</fullName>
    </submittedName>
</protein>
<feature type="compositionally biased region" description="Basic and acidic residues" evidence="1">
    <location>
        <begin position="88"/>
        <end position="105"/>
    </location>
</feature>
<feature type="compositionally biased region" description="Basic residues" evidence="1">
    <location>
        <begin position="33"/>
        <end position="44"/>
    </location>
</feature>
<sequence>MLRNRWAGGGGERWLGKGKEEGGDARCAVPPSYHHHHHRTHAHSFHAPSYDRPVPERPSYNRPSFDRPVYDRPSFDRPSFDRPSYTRPLHERSIYDRPSHDRPSQDRWNPALCVTSGNQLYMLDQEEVHPLLMRERRSESHRNKLLRRTVSVPVEGRHHPEMAILRASLVTSPSTILPPLPPQQLGGFDWINIWPQFSHERLPDLGEVKH</sequence>
<evidence type="ECO:0000313" key="3">
    <source>
        <dbReference type="Proteomes" id="UP000298787"/>
    </source>
</evidence>
<organism evidence="2 3">
    <name type="scientific">Collichthys lucidus</name>
    <name type="common">Big head croaker</name>
    <name type="synonym">Sciaena lucida</name>
    <dbReference type="NCBI Taxonomy" id="240159"/>
    <lineage>
        <taxon>Eukaryota</taxon>
        <taxon>Metazoa</taxon>
        <taxon>Chordata</taxon>
        <taxon>Craniata</taxon>
        <taxon>Vertebrata</taxon>
        <taxon>Euteleostomi</taxon>
        <taxon>Actinopterygii</taxon>
        <taxon>Neopterygii</taxon>
        <taxon>Teleostei</taxon>
        <taxon>Neoteleostei</taxon>
        <taxon>Acanthomorphata</taxon>
        <taxon>Eupercaria</taxon>
        <taxon>Sciaenidae</taxon>
        <taxon>Collichthys</taxon>
    </lineage>
</organism>
<dbReference type="EMBL" id="CM014091">
    <property type="protein sequence ID" value="TKS82528.1"/>
    <property type="molecule type" value="Genomic_DNA"/>
</dbReference>
<reference evidence="2 3" key="1">
    <citation type="submission" date="2019-01" db="EMBL/GenBank/DDBJ databases">
        <title>Genome Assembly of Collichthys lucidus.</title>
        <authorList>
            <person name="Cai M."/>
            <person name="Xiao S."/>
        </authorList>
    </citation>
    <scope>NUCLEOTIDE SEQUENCE [LARGE SCALE GENOMIC DNA]</scope>
    <source>
        <strain evidence="2">JT15FE1705JMU</strain>
        <tissue evidence="2">Muscle</tissue>
    </source>
</reference>
<proteinExistence type="predicted"/>
<evidence type="ECO:0000256" key="1">
    <source>
        <dbReference type="SAM" id="MobiDB-lite"/>
    </source>
</evidence>
<feature type="compositionally biased region" description="Basic and acidic residues" evidence="1">
    <location>
        <begin position="14"/>
        <end position="24"/>
    </location>
</feature>
<dbReference type="STRING" id="240159.A0A4U5V4T0"/>
<accession>A0A4U5V4T0</accession>
<gene>
    <name evidence="2" type="ORF">D9C73_016637</name>
</gene>
<feature type="region of interest" description="Disordered" evidence="1">
    <location>
        <begin position="1"/>
        <end position="110"/>
    </location>
</feature>